<evidence type="ECO:0000256" key="4">
    <source>
        <dbReference type="ARBA" id="ARBA00023136"/>
    </source>
</evidence>
<dbReference type="Pfam" id="PF00149">
    <property type="entry name" value="Metallophos"/>
    <property type="match status" value="1"/>
</dbReference>
<dbReference type="InterPro" id="IPR029052">
    <property type="entry name" value="Metallo-depent_PP-like"/>
</dbReference>
<comment type="caution">
    <text evidence="7">The sequence shown here is derived from an EMBL/GenBank/DDBJ whole genome shotgun (WGS) entry which is preliminary data.</text>
</comment>
<dbReference type="Gene3D" id="3.60.21.10">
    <property type="match status" value="1"/>
</dbReference>
<evidence type="ECO:0000259" key="6">
    <source>
        <dbReference type="Pfam" id="PF00149"/>
    </source>
</evidence>
<keyword evidence="3" id="KW-0479">Metal-binding</keyword>
<reference evidence="7" key="1">
    <citation type="journal article" date="2014" name="Front. Microbiol.">
        <title>High frequency of phylogenetically diverse reductive dehalogenase-homologous genes in deep subseafloor sedimentary metagenomes.</title>
        <authorList>
            <person name="Kawai M."/>
            <person name="Futagami T."/>
            <person name="Toyoda A."/>
            <person name="Takaki Y."/>
            <person name="Nishi S."/>
            <person name="Hori S."/>
            <person name="Arai W."/>
            <person name="Tsubouchi T."/>
            <person name="Morono Y."/>
            <person name="Uchiyama I."/>
            <person name="Ito T."/>
            <person name="Fujiyama A."/>
            <person name="Inagaki F."/>
            <person name="Takami H."/>
        </authorList>
    </citation>
    <scope>NUCLEOTIDE SEQUENCE</scope>
    <source>
        <strain evidence="7">Expedition CK06-06</strain>
    </source>
</reference>
<dbReference type="GO" id="GO:0009245">
    <property type="term" value="P:lipid A biosynthetic process"/>
    <property type="evidence" value="ECO:0007669"/>
    <property type="project" value="TreeGrafter"/>
</dbReference>
<evidence type="ECO:0000256" key="2">
    <source>
        <dbReference type="ARBA" id="ARBA00022519"/>
    </source>
</evidence>
<feature type="domain" description="Calcineurin-like phosphoesterase" evidence="6">
    <location>
        <begin position="2"/>
        <end position="182"/>
    </location>
</feature>
<evidence type="ECO:0000256" key="5">
    <source>
        <dbReference type="ARBA" id="ARBA00023211"/>
    </source>
</evidence>
<keyword evidence="2" id="KW-0997">Cell inner membrane</keyword>
<dbReference type="PANTHER" id="PTHR34990">
    <property type="entry name" value="UDP-2,3-DIACYLGLUCOSAMINE HYDROLASE-RELATED"/>
    <property type="match status" value="1"/>
</dbReference>
<dbReference type="SUPFAM" id="SSF56300">
    <property type="entry name" value="Metallo-dependent phosphatases"/>
    <property type="match status" value="1"/>
</dbReference>
<organism evidence="7">
    <name type="scientific">marine sediment metagenome</name>
    <dbReference type="NCBI Taxonomy" id="412755"/>
    <lineage>
        <taxon>unclassified sequences</taxon>
        <taxon>metagenomes</taxon>
        <taxon>ecological metagenomes</taxon>
    </lineage>
</organism>
<dbReference type="InterPro" id="IPR043461">
    <property type="entry name" value="LpxH-like"/>
</dbReference>
<dbReference type="GO" id="GO:0016020">
    <property type="term" value="C:membrane"/>
    <property type="evidence" value="ECO:0007669"/>
    <property type="project" value="GOC"/>
</dbReference>
<evidence type="ECO:0000256" key="1">
    <source>
        <dbReference type="ARBA" id="ARBA00022475"/>
    </source>
</evidence>
<dbReference type="AlphaFoldDB" id="X1QDW6"/>
<feature type="non-terminal residue" evidence="7">
    <location>
        <position position="1"/>
    </location>
</feature>
<evidence type="ECO:0000313" key="7">
    <source>
        <dbReference type="EMBL" id="GAI49210.1"/>
    </source>
</evidence>
<gene>
    <name evidence="7" type="ORF">S06H3_55994</name>
</gene>
<dbReference type="InterPro" id="IPR004843">
    <property type="entry name" value="Calcineurin-like_PHP"/>
</dbReference>
<dbReference type="GO" id="GO:0046872">
    <property type="term" value="F:metal ion binding"/>
    <property type="evidence" value="ECO:0007669"/>
    <property type="project" value="UniProtKB-KW"/>
</dbReference>
<dbReference type="EMBL" id="BARV01035974">
    <property type="protein sequence ID" value="GAI49210.1"/>
    <property type="molecule type" value="Genomic_DNA"/>
</dbReference>
<keyword evidence="1" id="KW-1003">Cell membrane</keyword>
<accession>X1QDW6</accession>
<dbReference type="GO" id="GO:0008758">
    <property type="term" value="F:UDP-2,3-diacylglucosamine hydrolase activity"/>
    <property type="evidence" value="ECO:0007669"/>
    <property type="project" value="TreeGrafter"/>
</dbReference>
<keyword evidence="4" id="KW-0472">Membrane</keyword>
<sequence length="232" mass="26723">PDFHNGNEVSDYDRVMSFLELVDDDADEFLILGDFEELLWSNMNILATVKPYRYITEKVKAIAQKKHVAYVIGNHDWNIGLFASQIEPVKIVSPFAENGVYYTHGHEFDWLSLITGTFVDPIYWKQALPFIAPWAFPMWIMTRLWAKSEDTYHWGISLIHEKARDYAVKHGYHTVILGHTHFPVAEVRGGVQIYNDGDMLDSYSYLVQENGRIELKYFSNSSGVSNPLISLV</sequence>
<evidence type="ECO:0000256" key="3">
    <source>
        <dbReference type="ARBA" id="ARBA00022723"/>
    </source>
</evidence>
<keyword evidence="5" id="KW-0464">Manganese</keyword>
<protein>
    <recommendedName>
        <fullName evidence="6">Calcineurin-like phosphoesterase domain-containing protein</fullName>
    </recommendedName>
</protein>
<name>X1QDW6_9ZZZZ</name>
<proteinExistence type="predicted"/>
<feature type="non-terminal residue" evidence="7">
    <location>
        <position position="232"/>
    </location>
</feature>